<evidence type="ECO:0000259" key="8">
    <source>
        <dbReference type="Pfam" id="PF03447"/>
    </source>
</evidence>
<dbReference type="EMBL" id="FONW01000003">
    <property type="protein sequence ID" value="SFF23130.1"/>
    <property type="molecule type" value="Genomic_DNA"/>
</dbReference>
<comment type="catalytic activity">
    <reaction evidence="6">
        <text>L-aspartate + NAD(+) + H2O = oxaloacetate + NH4(+) + NADH + H(+)</text>
        <dbReference type="Rhea" id="RHEA:11788"/>
        <dbReference type="ChEBI" id="CHEBI:15377"/>
        <dbReference type="ChEBI" id="CHEBI:15378"/>
        <dbReference type="ChEBI" id="CHEBI:16452"/>
        <dbReference type="ChEBI" id="CHEBI:28938"/>
        <dbReference type="ChEBI" id="CHEBI:29991"/>
        <dbReference type="ChEBI" id="CHEBI:57540"/>
        <dbReference type="ChEBI" id="CHEBI:57945"/>
        <dbReference type="EC" id="1.4.1.21"/>
    </reaction>
</comment>
<sequence>MNTKRLVIVGCGKLAEIVADALINGILPDYQLVGVLSRTKEKAEAIANKIEKADSDYTCQVCSSLDELLALKPDYLVESASPAALRELALPALKNGTSLVVLSIGALANRAFYQDVEQTARENSQRVHIVSGATGGFDVLRTASLMGKTRVSFDTEKGPNSLKGTSVYDEALQTEKRKVFEGNAQEAIALFPTKVNVAVAASLASVGPEDIQVSVTSTPDFVGDDHRIEVRNEQVHAVIDVYSQTAQIAGWSVVNTLRNISLPIVF</sequence>
<reference evidence="9 10" key="1">
    <citation type="submission" date="2016-10" db="EMBL/GenBank/DDBJ databases">
        <authorList>
            <person name="de Groot N.N."/>
        </authorList>
    </citation>
    <scope>NUCLEOTIDE SEQUENCE [LARGE SCALE GENOMIC DNA]</scope>
    <source>
        <strain evidence="9 10">CGMCC 1.9156</strain>
    </source>
</reference>
<comment type="miscellaneous">
    <text evidence="6">The iminoaspartate product is unstable in aqueous solution and can decompose to oxaloacetate and ammonia.</text>
</comment>
<dbReference type="HAMAP" id="MF_01265">
    <property type="entry name" value="NadX"/>
    <property type="match status" value="1"/>
</dbReference>
<keyword evidence="4 6" id="KW-0560">Oxidoreductase</keyword>
<organism evidence="9 10">
    <name type="scientific">Sunxiuqinia elliptica</name>
    <dbReference type="NCBI Taxonomy" id="655355"/>
    <lineage>
        <taxon>Bacteria</taxon>
        <taxon>Pseudomonadati</taxon>
        <taxon>Bacteroidota</taxon>
        <taxon>Bacteroidia</taxon>
        <taxon>Marinilabiliales</taxon>
        <taxon>Prolixibacteraceae</taxon>
        <taxon>Sunxiuqinia</taxon>
    </lineage>
</organism>
<evidence type="ECO:0000313" key="10">
    <source>
        <dbReference type="Proteomes" id="UP000198964"/>
    </source>
</evidence>
<dbReference type="UniPathway" id="UPA00253">
    <property type="reaction ID" value="UER00456"/>
</dbReference>
<feature type="binding site" evidence="6">
    <location>
        <position position="196"/>
    </location>
    <ligand>
        <name>NAD(+)</name>
        <dbReference type="ChEBI" id="CHEBI:57540"/>
    </ligand>
</feature>
<dbReference type="GO" id="GO:0016639">
    <property type="term" value="F:oxidoreductase activity, acting on the CH-NH2 group of donors, NAD or NADP as acceptor"/>
    <property type="evidence" value="ECO:0007669"/>
    <property type="project" value="UniProtKB-UniRule"/>
</dbReference>
<dbReference type="Pfam" id="PF01958">
    <property type="entry name" value="Asp_DH_C"/>
    <property type="match status" value="1"/>
</dbReference>
<dbReference type="STRING" id="655355.SAMN05216283_103208"/>
<feature type="binding site" evidence="6">
    <location>
        <position position="133"/>
    </location>
    <ligand>
        <name>NAD(+)</name>
        <dbReference type="ChEBI" id="CHEBI:57540"/>
    </ligand>
</feature>
<feature type="active site" evidence="6">
    <location>
        <position position="226"/>
    </location>
</feature>
<comment type="pathway">
    <text evidence="6">Cofactor biosynthesis; NAD(+) biosynthesis; iminoaspartate from L-aspartate (dehydrogenase route): step 1/1.</text>
</comment>
<dbReference type="GO" id="GO:0051287">
    <property type="term" value="F:NAD binding"/>
    <property type="evidence" value="ECO:0007669"/>
    <property type="project" value="UniProtKB-UniRule"/>
</dbReference>
<dbReference type="InterPro" id="IPR002811">
    <property type="entry name" value="Asp_DH"/>
</dbReference>
<dbReference type="GO" id="GO:0050661">
    <property type="term" value="F:NADP binding"/>
    <property type="evidence" value="ECO:0007669"/>
    <property type="project" value="UniProtKB-UniRule"/>
</dbReference>
<dbReference type="InterPro" id="IPR005106">
    <property type="entry name" value="Asp/hSer_DH_NAD-bd"/>
</dbReference>
<keyword evidence="10" id="KW-1185">Reference proteome</keyword>
<dbReference type="PANTHER" id="PTHR31873">
    <property type="entry name" value="L-ASPARTATE DEHYDROGENASE-RELATED"/>
    <property type="match status" value="1"/>
</dbReference>
<evidence type="ECO:0000256" key="4">
    <source>
        <dbReference type="ARBA" id="ARBA00023002"/>
    </source>
</evidence>
<dbReference type="Pfam" id="PF03447">
    <property type="entry name" value="NAD_binding_3"/>
    <property type="match status" value="1"/>
</dbReference>
<comment type="catalytic activity">
    <reaction evidence="6">
        <text>L-aspartate + NADP(+) + H2O = oxaloacetate + NH4(+) + NADPH + H(+)</text>
        <dbReference type="Rhea" id="RHEA:11784"/>
        <dbReference type="ChEBI" id="CHEBI:15377"/>
        <dbReference type="ChEBI" id="CHEBI:15378"/>
        <dbReference type="ChEBI" id="CHEBI:16452"/>
        <dbReference type="ChEBI" id="CHEBI:28938"/>
        <dbReference type="ChEBI" id="CHEBI:29991"/>
        <dbReference type="ChEBI" id="CHEBI:57783"/>
        <dbReference type="ChEBI" id="CHEBI:58349"/>
        <dbReference type="EC" id="1.4.1.21"/>
    </reaction>
</comment>
<evidence type="ECO:0000256" key="6">
    <source>
        <dbReference type="HAMAP-Rule" id="MF_01265"/>
    </source>
</evidence>
<dbReference type="Gene3D" id="3.30.360.10">
    <property type="entry name" value="Dihydrodipicolinate Reductase, domain 2"/>
    <property type="match status" value="1"/>
</dbReference>
<dbReference type="RefSeq" id="WP_093919629.1">
    <property type="nucleotide sequence ID" value="NZ_FONW01000003.1"/>
</dbReference>
<dbReference type="AlphaFoldDB" id="A0A1I2H161"/>
<dbReference type="InterPro" id="IPR036291">
    <property type="entry name" value="NAD(P)-bd_dom_sf"/>
</dbReference>
<gene>
    <name evidence="6" type="primary">nadX</name>
    <name evidence="9" type="ORF">SAMN05216283_103208</name>
</gene>
<dbReference type="InterPro" id="IPR020626">
    <property type="entry name" value="Asp_DH_prok"/>
</dbReference>
<keyword evidence="5 6" id="KW-0520">NAD</keyword>
<evidence type="ECO:0000256" key="2">
    <source>
        <dbReference type="ARBA" id="ARBA00022642"/>
    </source>
</evidence>
<dbReference type="PANTHER" id="PTHR31873:SF6">
    <property type="entry name" value="ASPARTATE DEHYDROGENASE DOMAIN-CONTAINING PROTEIN"/>
    <property type="match status" value="1"/>
</dbReference>
<feature type="domain" description="Aspartate/homoserine dehydrogenase NAD-binding" evidence="8">
    <location>
        <begin position="10"/>
        <end position="128"/>
    </location>
</feature>
<evidence type="ECO:0000256" key="1">
    <source>
        <dbReference type="ARBA" id="ARBA00008331"/>
    </source>
</evidence>
<evidence type="ECO:0000259" key="7">
    <source>
        <dbReference type="Pfam" id="PF01958"/>
    </source>
</evidence>
<dbReference type="SUPFAM" id="SSF51735">
    <property type="entry name" value="NAD(P)-binding Rossmann-fold domains"/>
    <property type="match status" value="1"/>
</dbReference>
<evidence type="ECO:0000256" key="3">
    <source>
        <dbReference type="ARBA" id="ARBA00022857"/>
    </source>
</evidence>
<dbReference type="Gene3D" id="3.40.50.720">
    <property type="entry name" value="NAD(P)-binding Rossmann-like Domain"/>
    <property type="match status" value="1"/>
</dbReference>
<name>A0A1I2H161_9BACT</name>
<proteinExistence type="inferred from homology"/>
<keyword evidence="2 6" id="KW-0662">Pyridine nucleotide biosynthesis</keyword>
<dbReference type="GO" id="GO:0033735">
    <property type="term" value="F:aspartate dehydrogenase [NAD(P)+] activity"/>
    <property type="evidence" value="ECO:0007669"/>
    <property type="project" value="UniProtKB-EC"/>
</dbReference>
<dbReference type="GO" id="GO:0009435">
    <property type="term" value="P:NAD+ biosynthetic process"/>
    <property type="evidence" value="ECO:0007669"/>
    <property type="project" value="UniProtKB-UniRule"/>
</dbReference>
<dbReference type="SUPFAM" id="SSF55347">
    <property type="entry name" value="Glyceraldehyde-3-phosphate dehydrogenase-like, C-terminal domain"/>
    <property type="match status" value="1"/>
</dbReference>
<evidence type="ECO:0000313" key="9">
    <source>
        <dbReference type="EMBL" id="SFF23130.1"/>
    </source>
</evidence>
<dbReference type="InterPro" id="IPR011182">
    <property type="entry name" value="L-Asp_DH"/>
</dbReference>
<keyword evidence="3 6" id="KW-0521">NADP</keyword>
<comment type="similarity">
    <text evidence="1 6">Belongs to the L-aspartate dehydrogenase family.</text>
</comment>
<accession>A0A1I2H161</accession>
<evidence type="ECO:0000256" key="5">
    <source>
        <dbReference type="ARBA" id="ARBA00023027"/>
    </source>
</evidence>
<protein>
    <recommendedName>
        <fullName evidence="6">L-aspartate dehydrogenase</fullName>
        <ecNumber evidence="6">1.4.1.21</ecNumber>
    </recommendedName>
</protein>
<dbReference type="Proteomes" id="UP000198964">
    <property type="component" value="Unassembled WGS sequence"/>
</dbReference>
<dbReference type="PIRSF" id="PIRSF005227">
    <property type="entry name" value="Asp_dh_NAD_syn"/>
    <property type="match status" value="1"/>
</dbReference>
<dbReference type="EC" id="1.4.1.21" evidence="6"/>
<feature type="domain" description="Aspartate dehydrogenase" evidence="7">
    <location>
        <begin position="174"/>
        <end position="246"/>
    </location>
</feature>
<comment type="function">
    <text evidence="6">Specifically catalyzes the NAD or NADP-dependent dehydrogenation of L-aspartate to iminoaspartate.</text>
</comment>